<evidence type="ECO:0000313" key="3">
    <source>
        <dbReference type="Proteomes" id="UP000299084"/>
    </source>
</evidence>
<feature type="region of interest" description="Disordered" evidence="1">
    <location>
        <begin position="1"/>
        <end position="69"/>
    </location>
</feature>
<name>A0A5N4EE20_CAMDR</name>
<reference evidence="2 3" key="1">
    <citation type="journal article" date="2019" name="Mol. Ecol. Resour.">
        <title>Improving Illumina assemblies with Hi-C and long reads: an example with the North African dromedary.</title>
        <authorList>
            <person name="Elbers J.P."/>
            <person name="Rogers M.F."/>
            <person name="Perelman P.L."/>
            <person name="Proskuryakova A.A."/>
            <person name="Serdyukova N.A."/>
            <person name="Johnson W.E."/>
            <person name="Horin P."/>
            <person name="Corander J."/>
            <person name="Murphy D."/>
            <person name="Burger P.A."/>
        </authorList>
    </citation>
    <scope>NUCLEOTIDE SEQUENCE [LARGE SCALE GENOMIC DNA]</scope>
    <source>
        <strain evidence="2">Drom800</strain>
        <tissue evidence="2">Blood</tissue>
    </source>
</reference>
<dbReference type="EMBL" id="JWIN03000003">
    <property type="protein sequence ID" value="KAB1281379.1"/>
    <property type="molecule type" value="Genomic_DNA"/>
</dbReference>
<comment type="caution">
    <text evidence="2">The sequence shown here is derived from an EMBL/GenBank/DDBJ whole genome shotgun (WGS) entry which is preliminary data.</text>
</comment>
<proteinExistence type="predicted"/>
<evidence type="ECO:0000313" key="2">
    <source>
        <dbReference type="EMBL" id="KAB1281379.1"/>
    </source>
</evidence>
<accession>A0A5N4EE20</accession>
<dbReference type="Proteomes" id="UP000299084">
    <property type="component" value="Unassembled WGS sequence"/>
</dbReference>
<gene>
    <name evidence="2" type="ORF">Cadr_000004239</name>
</gene>
<protein>
    <submittedName>
        <fullName evidence="2">Uncharacterized protein</fullName>
    </submittedName>
</protein>
<organism evidence="2 3">
    <name type="scientific">Camelus dromedarius</name>
    <name type="common">Dromedary</name>
    <name type="synonym">Arabian camel</name>
    <dbReference type="NCBI Taxonomy" id="9838"/>
    <lineage>
        <taxon>Eukaryota</taxon>
        <taxon>Metazoa</taxon>
        <taxon>Chordata</taxon>
        <taxon>Craniata</taxon>
        <taxon>Vertebrata</taxon>
        <taxon>Euteleostomi</taxon>
        <taxon>Mammalia</taxon>
        <taxon>Eutheria</taxon>
        <taxon>Laurasiatheria</taxon>
        <taxon>Artiodactyla</taxon>
        <taxon>Tylopoda</taxon>
        <taxon>Camelidae</taxon>
        <taxon>Camelus</taxon>
    </lineage>
</organism>
<dbReference type="AlphaFoldDB" id="A0A5N4EE20"/>
<evidence type="ECO:0000256" key="1">
    <source>
        <dbReference type="SAM" id="MobiDB-lite"/>
    </source>
</evidence>
<sequence length="145" mass="15467">MRDTQPFPHMEGKGQESNPSGGHPFHSWASFKGESPPTLTLKGHHQLPPLGRAEDPSSPAPCPTAGELRTRNTVGWRASSFAFRAPDFQTVALPSLQLKGPGRRAAALPTGPADLFMGLPASTWLSEKLGVSAKIVPATERGQNH</sequence>
<keyword evidence="3" id="KW-1185">Reference proteome</keyword>